<comment type="cofactor">
    <cofactor evidence="1 13">
        <name>heme</name>
        <dbReference type="ChEBI" id="CHEBI:30413"/>
    </cofactor>
</comment>
<reference evidence="15 16" key="1">
    <citation type="submission" date="2016-07" db="EMBL/GenBank/DDBJ databases">
        <title>Draft genome of the white-rot fungus Obba rivulosa 3A-2.</title>
        <authorList>
            <consortium name="DOE Joint Genome Institute"/>
            <person name="Miettinen O."/>
            <person name="Riley R."/>
            <person name="Acob R."/>
            <person name="Barry K."/>
            <person name="Cullen D."/>
            <person name="De Vries R."/>
            <person name="Hainaut M."/>
            <person name="Hatakka A."/>
            <person name="Henrissat B."/>
            <person name="Hilden K."/>
            <person name="Kuo R."/>
            <person name="Labutti K."/>
            <person name="Lipzen A."/>
            <person name="Makela M.R."/>
            <person name="Sandor L."/>
            <person name="Spatafora J.W."/>
            <person name="Grigoriev I.V."/>
            <person name="Hibbett D.S."/>
        </authorList>
    </citation>
    <scope>NUCLEOTIDE SEQUENCE [LARGE SCALE GENOMIC DNA]</scope>
    <source>
        <strain evidence="15 16">3A-2</strain>
    </source>
</reference>
<feature type="non-terminal residue" evidence="15">
    <location>
        <position position="1"/>
    </location>
</feature>
<dbReference type="EMBL" id="KV722570">
    <property type="protein sequence ID" value="OCH85657.1"/>
    <property type="molecule type" value="Genomic_DNA"/>
</dbReference>
<keyword evidence="6" id="KW-0812">Transmembrane</keyword>
<gene>
    <name evidence="15" type="ORF">OBBRIDRAFT_739542</name>
</gene>
<evidence type="ECO:0000256" key="3">
    <source>
        <dbReference type="ARBA" id="ARBA00005179"/>
    </source>
</evidence>
<dbReference type="PROSITE" id="PS00086">
    <property type="entry name" value="CYTOCHROME_P450"/>
    <property type="match status" value="1"/>
</dbReference>
<dbReference type="PANTHER" id="PTHR46300">
    <property type="entry name" value="P450, PUTATIVE (EUROFUNG)-RELATED-RELATED"/>
    <property type="match status" value="1"/>
</dbReference>
<dbReference type="GO" id="GO:0005506">
    <property type="term" value="F:iron ion binding"/>
    <property type="evidence" value="ECO:0007669"/>
    <property type="project" value="InterPro"/>
</dbReference>
<keyword evidence="9 14" id="KW-0560">Oxidoreductase</keyword>
<evidence type="ECO:0000256" key="6">
    <source>
        <dbReference type="ARBA" id="ARBA00022692"/>
    </source>
</evidence>
<evidence type="ECO:0000313" key="15">
    <source>
        <dbReference type="EMBL" id="OCH85657.1"/>
    </source>
</evidence>
<evidence type="ECO:0000313" key="16">
    <source>
        <dbReference type="Proteomes" id="UP000250043"/>
    </source>
</evidence>
<sequence length="500" mass="56545">LVLHLHLRRRKSSLPYPPGPKLLPLIENLRKLPRNNDIQTYFRWAKEYGDIFHVEVLRRHMVFLNSAKATQDLFEKRSVNYSDRNHLHMINDLMGWDWSFGMIPFGERWKRHRKLFDRQLRASNVSTFWSIQEDRTRSLLVCLLNSPENLAIPSHMNRNITASTIMKIIYGIDILPQDDHYITVAEEALAMMAKAAASRAFLVDFLPVHACNIKVKKVPAWFPGAGFWRKAAEWKKITYRMRDVPFDHVMQAMGQGKVSPCFVSELLASVQAKEIAEDEVEMIKNSAGLAYTGMSSTMVSSLLCFFLAMILYPAVQHRAQQELDTVCGGRIPTFNDRSSLPYINAICLEMLRWNPGVGLPHMVTDDDEYSGYFIPVGSTVIGKAILHDEETYPEPMRFSPERFLSPDSATRLNSDPAVGAFGYGRRICPGRFIADNSLFITIASVLKVFDIEPGVDDAGNLTLTEAAFTNGIISHPESFKFSIKPRSSDAIALITQAGDP</sequence>
<dbReference type="SUPFAM" id="SSF48264">
    <property type="entry name" value="Cytochrome P450"/>
    <property type="match status" value="1"/>
</dbReference>
<keyword evidence="5 13" id="KW-0349">Heme</keyword>
<evidence type="ECO:0000256" key="12">
    <source>
        <dbReference type="ARBA" id="ARBA00023136"/>
    </source>
</evidence>
<evidence type="ECO:0000256" key="9">
    <source>
        <dbReference type="ARBA" id="ARBA00023002"/>
    </source>
</evidence>
<dbReference type="Proteomes" id="UP000250043">
    <property type="component" value="Unassembled WGS sequence"/>
</dbReference>
<dbReference type="Gene3D" id="1.10.630.10">
    <property type="entry name" value="Cytochrome P450"/>
    <property type="match status" value="1"/>
</dbReference>
<keyword evidence="11 14" id="KW-0503">Monooxygenase</keyword>
<keyword evidence="16" id="KW-1185">Reference proteome</keyword>
<evidence type="ECO:0000256" key="2">
    <source>
        <dbReference type="ARBA" id="ARBA00004167"/>
    </source>
</evidence>
<evidence type="ECO:0000256" key="14">
    <source>
        <dbReference type="RuleBase" id="RU000461"/>
    </source>
</evidence>
<organism evidence="15 16">
    <name type="scientific">Obba rivulosa</name>
    <dbReference type="NCBI Taxonomy" id="1052685"/>
    <lineage>
        <taxon>Eukaryota</taxon>
        <taxon>Fungi</taxon>
        <taxon>Dikarya</taxon>
        <taxon>Basidiomycota</taxon>
        <taxon>Agaricomycotina</taxon>
        <taxon>Agaricomycetes</taxon>
        <taxon>Polyporales</taxon>
        <taxon>Gelatoporiaceae</taxon>
        <taxon>Obba</taxon>
    </lineage>
</organism>
<evidence type="ECO:0000256" key="13">
    <source>
        <dbReference type="PIRSR" id="PIRSR602401-1"/>
    </source>
</evidence>
<comment type="pathway">
    <text evidence="3">Secondary metabolite biosynthesis.</text>
</comment>
<dbReference type="CDD" id="cd11065">
    <property type="entry name" value="CYP64-like"/>
    <property type="match status" value="1"/>
</dbReference>
<dbReference type="PRINTS" id="PR00463">
    <property type="entry name" value="EP450I"/>
</dbReference>
<dbReference type="GO" id="GO:0016705">
    <property type="term" value="F:oxidoreductase activity, acting on paired donors, with incorporation or reduction of molecular oxygen"/>
    <property type="evidence" value="ECO:0007669"/>
    <property type="project" value="InterPro"/>
</dbReference>
<dbReference type="OrthoDB" id="2788180at2759"/>
<dbReference type="AlphaFoldDB" id="A0A8E2AS21"/>
<dbReference type="PANTHER" id="PTHR46300:SF7">
    <property type="entry name" value="P450, PUTATIVE (EUROFUNG)-RELATED"/>
    <property type="match status" value="1"/>
</dbReference>
<dbReference type="Pfam" id="PF00067">
    <property type="entry name" value="p450"/>
    <property type="match status" value="1"/>
</dbReference>
<accession>A0A8E2AS21</accession>
<keyword evidence="10 13" id="KW-0408">Iron</keyword>
<dbReference type="InterPro" id="IPR002401">
    <property type="entry name" value="Cyt_P450_E_grp-I"/>
</dbReference>
<evidence type="ECO:0000256" key="8">
    <source>
        <dbReference type="ARBA" id="ARBA00022989"/>
    </source>
</evidence>
<keyword evidence="12" id="KW-0472">Membrane</keyword>
<dbReference type="InterPro" id="IPR050364">
    <property type="entry name" value="Cytochrome_P450_fung"/>
</dbReference>
<name>A0A8E2AS21_9APHY</name>
<dbReference type="GO" id="GO:0020037">
    <property type="term" value="F:heme binding"/>
    <property type="evidence" value="ECO:0007669"/>
    <property type="project" value="InterPro"/>
</dbReference>
<proteinExistence type="inferred from homology"/>
<evidence type="ECO:0000256" key="11">
    <source>
        <dbReference type="ARBA" id="ARBA00023033"/>
    </source>
</evidence>
<dbReference type="InterPro" id="IPR036396">
    <property type="entry name" value="Cyt_P450_sf"/>
</dbReference>
<comment type="similarity">
    <text evidence="4 14">Belongs to the cytochrome P450 family.</text>
</comment>
<evidence type="ECO:0000256" key="4">
    <source>
        <dbReference type="ARBA" id="ARBA00010617"/>
    </source>
</evidence>
<dbReference type="InterPro" id="IPR001128">
    <property type="entry name" value="Cyt_P450"/>
</dbReference>
<feature type="binding site" description="axial binding residue" evidence="13">
    <location>
        <position position="428"/>
    </location>
    <ligand>
        <name>heme</name>
        <dbReference type="ChEBI" id="CHEBI:30413"/>
    </ligand>
    <ligandPart>
        <name>Fe</name>
        <dbReference type="ChEBI" id="CHEBI:18248"/>
    </ligandPart>
</feature>
<dbReference type="InterPro" id="IPR017972">
    <property type="entry name" value="Cyt_P450_CS"/>
</dbReference>
<keyword evidence="7 13" id="KW-0479">Metal-binding</keyword>
<comment type="subcellular location">
    <subcellularLocation>
        <location evidence="2">Membrane</location>
        <topology evidence="2">Single-pass membrane protein</topology>
    </subcellularLocation>
</comment>
<evidence type="ECO:0000256" key="1">
    <source>
        <dbReference type="ARBA" id="ARBA00001971"/>
    </source>
</evidence>
<evidence type="ECO:0000256" key="7">
    <source>
        <dbReference type="ARBA" id="ARBA00022723"/>
    </source>
</evidence>
<protein>
    <submittedName>
        <fullName evidence="15">Cytochrome P450</fullName>
    </submittedName>
</protein>
<dbReference type="GO" id="GO:0004497">
    <property type="term" value="F:monooxygenase activity"/>
    <property type="evidence" value="ECO:0007669"/>
    <property type="project" value="UniProtKB-KW"/>
</dbReference>
<evidence type="ECO:0000256" key="10">
    <source>
        <dbReference type="ARBA" id="ARBA00023004"/>
    </source>
</evidence>
<keyword evidence="8" id="KW-1133">Transmembrane helix</keyword>
<dbReference type="GO" id="GO:0016020">
    <property type="term" value="C:membrane"/>
    <property type="evidence" value="ECO:0007669"/>
    <property type="project" value="UniProtKB-SubCell"/>
</dbReference>
<evidence type="ECO:0000256" key="5">
    <source>
        <dbReference type="ARBA" id="ARBA00022617"/>
    </source>
</evidence>